<dbReference type="GO" id="GO:0005096">
    <property type="term" value="F:GTPase activator activity"/>
    <property type="evidence" value="ECO:0007669"/>
    <property type="project" value="TreeGrafter"/>
</dbReference>
<dbReference type="SUPFAM" id="SSF47923">
    <property type="entry name" value="Ypt/Rab-GAP domain of gyp1p"/>
    <property type="match status" value="2"/>
</dbReference>
<dbReference type="Gene3D" id="1.10.10.2750">
    <property type="match status" value="1"/>
</dbReference>
<dbReference type="Pfam" id="PF00566">
    <property type="entry name" value="RabGAP-TBC"/>
    <property type="match status" value="1"/>
</dbReference>
<keyword evidence="3" id="KW-1185">Reference proteome</keyword>
<dbReference type="PROSITE" id="PS50086">
    <property type="entry name" value="TBC_RABGAP"/>
    <property type="match status" value="1"/>
</dbReference>
<dbReference type="InterPro" id="IPR035969">
    <property type="entry name" value="Rab-GAP_TBC_sf"/>
</dbReference>
<dbReference type="GO" id="GO:0031267">
    <property type="term" value="F:small GTPase binding"/>
    <property type="evidence" value="ECO:0007669"/>
    <property type="project" value="TreeGrafter"/>
</dbReference>
<dbReference type="Gene3D" id="1.10.472.80">
    <property type="entry name" value="Ypt/Rab-GAP domain of gyp1p, domain 3"/>
    <property type="match status" value="1"/>
</dbReference>
<accession>A0AAU9IV74</accession>
<proteinExistence type="predicted"/>
<sequence length="306" mass="36390">MRESPNHRHHPTMKSRLHKTFSREEWDLIIKRNDFDNVSKLRLRDSLIHGVPDDLRGEIWAYLTRASQLSLQFSSGVYNRLFESIDPNIANAIERDLHRTFPDHFLFCERGGEGQRALCNILYAYANYDPEVGYCQGMGFIVACLIMQISNEELAFWAFVQVMFEYNWRLMFTNGTPKLINMIKNTEKSIKYRFPEILEHIEENELTLVSCFAQYMVTIFLYDTPLDISVRIMDLFLLEGEKLMHRLLSKMLELKREKILELNSEELYQFLRRRMVKECFEEYHLGTLFTAFRNDQELELNEIEPA</sequence>
<gene>
    <name evidence="2" type="ORF">BSTOLATCC_MIC17715</name>
</gene>
<reference evidence="2" key="1">
    <citation type="submission" date="2021-09" db="EMBL/GenBank/DDBJ databases">
        <authorList>
            <consortium name="AG Swart"/>
            <person name="Singh M."/>
            <person name="Singh A."/>
            <person name="Seah K."/>
            <person name="Emmerich C."/>
        </authorList>
    </citation>
    <scope>NUCLEOTIDE SEQUENCE</scope>
    <source>
        <strain evidence="2">ATCC30299</strain>
    </source>
</reference>
<dbReference type="PANTHER" id="PTHR47219">
    <property type="entry name" value="RAB GTPASE-ACTIVATING PROTEIN 1-LIKE"/>
    <property type="match status" value="1"/>
</dbReference>
<dbReference type="SMART" id="SM00164">
    <property type="entry name" value="TBC"/>
    <property type="match status" value="1"/>
</dbReference>
<feature type="domain" description="Rab-GAP TBC" evidence="1">
    <location>
        <begin position="50"/>
        <end position="240"/>
    </location>
</feature>
<evidence type="ECO:0000259" key="1">
    <source>
        <dbReference type="PROSITE" id="PS50086"/>
    </source>
</evidence>
<evidence type="ECO:0000313" key="2">
    <source>
        <dbReference type="EMBL" id="CAG9317093.1"/>
    </source>
</evidence>
<dbReference type="EMBL" id="CAJZBQ010000017">
    <property type="protein sequence ID" value="CAG9317093.1"/>
    <property type="molecule type" value="Genomic_DNA"/>
</dbReference>
<dbReference type="Proteomes" id="UP001162131">
    <property type="component" value="Unassembled WGS sequence"/>
</dbReference>
<comment type="caution">
    <text evidence="2">The sequence shown here is derived from an EMBL/GenBank/DDBJ whole genome shotgun (WGS) entry which is preliminary data.</text>
</comment>
<name>A0AAU9IV74_9CILI</name>
<dbReference type="InterPro" id="IPR000195">
    <property type="entry name" value="Rab-GAP-TBC_dom"/>
</dbReference>
<dbReference type="InterPro" id="IPR050302">
    <property type="entry name" value="Rab_GAP_TBC_domain"/>
</dbReference>
<dbReference type="AlphaFoldDB" id="A0AAU9IV74"/>
<organism evidence="2 3">
    <name type="scientific">Blepharisma stoltei</name>
    <dbReference type="NCBI Taxonomy" id="1481888"/>
    <lineage>
        <taxon>Eukaryota</taxon>
        <taxon>Sar</taxon>
        <taxon>Alveolata</taxon>
        <taxon>Ciliophora</taxon>
        <taxon>Postciliodesmatophora</taxon>
        <taxon>Heterotrichea</taxon>
        <taxon>Heterotrichida</taxon>
        <taxon>Blepharismidae</taxon>
        <taxon>Blepharisma</taxon>
    </lineage>
</organism>
<evidence type="ECO:0000313" key="3">
    <source>
        <dbReference type="Proteomes" id="UP001162131"/>
    </source>
</evidence>
<dbReference type="Gene3D" id="1.10.8.270">
    <property type="entry name" value="putative rabgap domain of human tbc1 domain family member 14 like domains"/>
    <property type="match status" value="1"/>
</dbReference>
<dbReference type="PANTHER" id="PTHR47219:SF9">
    <property type="entry name" value="GTPASE ACTIVATING PROTEIN AND CENTROSOME-ASSOCIATED, ISOFORM B"/>
    <property type="match status" value="1"/>
</dbReference>
<protein>
    <recommendedName>
        <fullName evidence="1">Rab-GAP TBC domain-containing protein</fullName>
    </recommendedName>
</protein>
<dbReference type="FunFam" id="1.10.8.270:FF:000016">
    <property type="entry name" value="TBC1 domain family member 2A"/>
    <property type="match status" value="1"/>
</dbReference>